<evidence type="ECO:0000313" key="2">
    <source>
        <dbReference type="Proteomes" id="UP001147747"/>
    </source>
</evidence>
<name>A0A9X0B9G5_9EURO</name>
<comment type="caution">
    <text evidence="1">The sequence shown here is derived from an EMBL/GenBank/DDBJ whole genome shotgun (WGS) entry which is preliminary data.</text>
</comment>
<organism evidence="1 2">
    <name type="scientific">Penicillium cosmopolitanum</name>
    <dbReference type="NCBI Taxonomy" id="1131564"/>
    <lineage>
        <taxon>Eukaryota</taxon>
        <taxon>Fungi</taxon>
        <taxon>Dikarya</taxon>
        <taxon>Ascomycota</taxon>
        <taxon>Pezizomycotina</taxon>
        <taxon>Eurotiomycetes</taxon>
        <taxon>Eurotiomycetidae</taxon>
        <taxon>Eurotiales</taxon>
        <taxon>Aspergillaceae</taxon>
        <taxon>Penicillium</taxon>
    </lineage>
</organism>
<accession>A0A9X0B9G5</accession>
<dbReference type="Proteomes" id="UP001147747">
    <property type="component" value="Unassembled WGS sequence"/>
</dbReference>
<evidence type="ECO:0000313" key="1">
    <source>
        <dbReference type="EMBL" id="KAJ5396736.1"/>
    </source>
</evidence>
<dbReference type="AlphaFoldDB" id="A0A9X0B9G5"/>
<protein>
    <submittedName>
        <fullName evidence="1">Uncharacterized protein</fullName>
    </submittedName>
</protein>
<keyword evidence="2" id="KW-1185">Reference proteome</keyword>
<reference evidence="1" key="2">
    <citation type="journal article" date="2023" name="IMA Fungus">
        <title>Comparative genomic study of the Penicillium genus elucidates a diverse pangenome and 15 lateral gene transfer events.</title>
        <authorList>
            <person name="Petersen C."/>
            <person name="Sorensen T."/>
            <person name="Nielsen M.R."/>
            <person name="Sondergaard T.E."/>
            <person name="Sorensen J.L."/>
            <person name="Fitzpatrick D.A."/>
            <person name="Frisvad J.C."/>
            <person name="Nielsen K.L."/>
        </authorList>
    </citation>
    <scope>NUCLEOTIDE SEQUENCE</scope>
    <source>
        <strain evidence="1">IBT 29677</strain>
    </source>
</reference>
<sequence>MAAGREVHSFEPSTINESSHRCLAVIHHFREHAESADRVEKVLKIMETRVNDMGDLAAWTNSGLVHSEGLAANHQPTVGNAAVFPWDELQ</sequence>
<proteinExistence type="predicted"/>
<dbReference type="GeneID" id="81368466"/>
<reference evidence="1" key="1">
    <citation type="submission" date="2022-12" db="EMBL/GenBank/DDBJ databases">
        <authorList>
            <person name="Petersen C."/>
        </authorList>
    </citation>
    <scope>NUCLEOTIDE SEQUENCE</scope>
    <source>
        <strain evidence="1">IBT 29677</strain>
    </source>
</reference>
<gene>
    <name evidence="1" type="ORF">N7509_004849</name>
</gene>
<dbReference type="RefSeq" id="XP_056488788.1">
    <property type="nucleotide sequence ID" value="XM_056629486.1"/>
</dbReference>
<dbReference type="EMBL" id="JAPZBU010000006">
    <property type="protein sequence ID" value="KAJ5396736.1"/>
    <property type="molecule type" value="Genomic_DNA"/>
</dbReference>